<dbReference type="STRING" id="52586.A0A0B1NZP6"/>
<dbReference type="Proteomes" id="UP000030854">
    <property type="component" value="Unassembled WGS sequence"/>
</dbReference>
<proteinExistence type="predicted"/>
<comment type="caution">
    <text evidence="2">The sequence shown here is derived from an EMBL/GenBank/DDBJ whole genome shotgun (WGS) entry which is preliminary data.</text>
</comment>
<feature type="region of interest" description="Disordered" evidence="1">
    <location>
        <begin position="477"/>
        <end position="504"/>
    </location>
</feature>
<feature type="compositionally biased region" description="Basic and acidic residues" evidence="1">
    <location>
        <begin position="493"/>
        <end position="504"/>
    </location>
</feature>
<organism evidence="2 3">
    <name type="scientific">Uncinula necator</name>
    <name type="common">Grape powdery mildew</name>
    <dbReference type="NCBI Taxonomy" id="52586"/>
    <lineage>
        <taxon>Eukaryota</taxon>
        <taxon>Fungi</taxon>
        <taxon>Dikarya</taxon>
        <taxon>Ascomycota</taxon>
        <taxon>Pezizomycotina</taxon>
        <taxon>Leotiomycetes</taxon>
        <taxon>Erysiphales</taxon>
        <taxon>Erysiphaceae</taxon>
        <taxon>Erysiphe</taxon>
    </lineage>
</organism>
<gene>
    <name evidence="2" type="ORF">EV44_g3907</name>
</gene>
<feature type="region of interest" description="Disordered" evidence="1">
    <location>
        <begin position="416"/>
        <end position="438"/>
    </location>
</feature>
<sequence>MTDSMDITKETQAPSTEMGHKPSPIPPIPNSPSPTAPFTPPSNSAMSNTTIDGRQILKPIAPSKPPITERPTSDSSDKSDSRNAFFPKELADIIAIRQRRELAWHARLLIRTTIISSIDSALANFQDEIEKEEAVALKAYLRQAIASFAATDSSPSPPRVPVHTRPNKGGGNSNGKGKDIDKISTKKVAVATPKIILTQGSNLGSSKEVELPRIIPSSDKSWVTVARKGQKKARITHNSHIVSGIKVPVNSGFALSPCSAEAREVILKAGNGFFLSGAKLETATNWVPVLIPTVPSSIRKEQSQVEVSSSMLSNEIERVCFKQPTYVKLYGQNKPDAPHRTCMAFFSEATRCGFRVFDESGITRPFKKQQPLEFCKRCNGHHPAKNCSRAPSCGNCGSTNHSKDNCLAATKCRNCGGPHRSDSRKCLARPTRSGAPTKDQMRIYRQAGDREYQAVLRARAAEENAVSIENMNAELTSSQLENTKNTDNIQASHVEDSTRDARHL</sequence>
<evidence type="ECO:0000256" key="1">
    <source>
        <dbReference type="SAM" id="MobiDB-lite"/>
    </source>
</evidence>
<reference evidence="2 3" key="1">
    <citation type="journal article" date="2014" name="BMC Genomics">
        <title>Adaptive genomic structural variation in the grape powdery mildew pathogen, Erysiphe necator.</title>
        <authorList>
            <person name="Jones L."/>
            <person name="Riaz S."/>
            <person name="Morales-Cruz A."/>
            <person name="Amrine K.C."/>
            <person name="McGuire B."/>
            <person name="Gubler W.D."/>
            <person name="Walker M.A."/>
            <person name="Cantu D."/>
        </authorList>
    </citation>
    <scope>NUCLEOTIDE SEQUENCE [LARGE SCALE GENOMIC DNA]</scope>
    <source>
        <strain evidence="3">c</strain>
    </source>
</reference>
<protein>
    <submittedName>
        <fullName evidence="2">Putative eka-like protein</fullName>
    </submittedName>
</protein>
<feature type="compositionally biased region" description="Pro residues" evidence="1">
    <location>
        <begin position="23"/>
        <end position="40"/>
    </location>
</feature>
<name>A0A0B1NZP6_UNCNE</name>
<evidence type="ECO:0000313" key="2">
    <source>
        <dbReference type="EMBL" id="KHJ30059.1"/>
    </source>
</evidence>
<feature type="compositionally biased region" description="Basic and acidic residues" evidence="1">
    <location>
        <begin position="71"/>
        <end position="81"/>
    </location>
</feature>
<feature type="region of interest" description="Disordered" evidence="1">
    <location>
        <begin position="150"/>
        <end position="182"/>
    </location>
</feature>
<dbReference type="EMBL" id="JNVN01005396">
    <property type="protein sequence ID" value="KHJ30059.1"/>
    <property type="molecule type" value="Genomic_DNA"/>
</dbReference>
<feature type="compositionally biased region" description="Polar residues" evidence="1">
    <location>
        <begin position="477"/>
        <end position="491"/>
    </location>
</feature>
<dbReference type="HOGENOM" id="CLU_018153_0_2_1"/>
<keyword evidence="3" id="KW-1185">Reference proteome</keyword>
<evidence type="ECO:0000313" key="3">
    <source>
        <dbReference type="Proteomes" id="UP000030854"/>
    </source>
</evidence>
<feature type="region of interest" description="Disordered" evidence="1">
    <location>
        <begin position="1"/>
        <end position="83"/>
    </location>
</feature>
<feature type="compositionally biased region" description="Polar residues" evidence="1">
    <location>
        <begin position="1"/>
        <end position="15"/>
    </location>
</feature>
<dbReference type="AlphaFoldDB" id="A0A0B1NZP6"/>
<accession>A0A0B1NZP6</accession>